<protein>
    <submittedName>
        <fullName evidence="8">MFS transporter</fullName>
    </submittedName>
</protein>
<dbReference type="Gene3D" id="1.20.1250.20">
    <property type="entry name" value="MFS general substrate transporter like domains"/>
    <property type="match status" value="1"/>
</dbReference>
<sequence length="406" mass="41635">MVLITTINLMDRQLPFIMAEPIRKEFGLNDTQLGLLGGFAFSLVYALGALPLARLADRTSRRTVLSACLAVWSLFTGLGALATGFGFLMATRAGVAIGEAGAAPSSHSMIADLFPDRRRALAMALNTAGIPLGVLFGMAIGGFLLTNFTWRQVLVMAAVPGLLLALVLMAFVREPQRIGAVAGVAGPGFAASVRILAGQPSFRWLCAGATLGAFSTSAGAAFGPAFLIRAHGLSIGQAGLAFGLMLGAGGVAGGISAGLLASRIAAKDPRWLMRIPAIGAAIQMPLYCASWLIPDLRLMIVIQAAGWLIGSSYLSLSYTATQAIAAPRMRAFSSAAIQLVLNLLGNVLGPIVAGMLSDRITIGPGGGLGIALSVCGLGMGLACLSFWRASRLIGGDIVAARALAAA</sequence>
<feature type="transmembrane region" description="Helical" evidence="6">
    <location>
        <begin position="299"/>
        <end position="320"/>
    </location>
</feature>
<feature type="transmembrane region" description="Helical" evidence="6">
    <location>
        <begin position="123"/>
        <end position="146"/>
    </location>
</feature>
<feature type="transmembrane region" description="Helical" evidence="6">
    <location>
        <begin position="204"/>
        <end position="228"/>
    </location>
</feature>
<evidence type="ECO:0000256" key="3">
    <source>
        <dbReference type="ARBA" id="ARBA00022692"/>
    </source>
</evidence>
<evidence type="ECO:0000256" key="4">
    <source>
        <dbReference type="ARBA" id="ARBA00022989"/>
    </source>
</evidence>
<feature type="domain" description="Major facilitator superfamily (MFS) profile" evidence="7">
    <location>
        <begin position="1"/>
        <end position="406"/>
    </location>
</feature>
<feature type="transmembrane region" description="Helical" evidence="6">
    <location>
        <begin position="272"/>
        <end position="293"/>
    </location>
</feature>
<evidence type="ECO:0000313" key="9">
    <source>
        <dbReference type="Proteomes" id="UP001176468"/>
    </source>
</evidence>
<accession>A0ABT8ZVJ2</accession>
<keyword evidence="3 6" id="KW-0812">Transmembrane</keyword>
<dbReference type="InterPro" id="IPR044770">
    <property type="entry name" value="MFS_spinster-like"/>
</dbReference>
<evidence type="ECO:0000259" key="7">
    <source>
        <dbReference type="PROSITE" id="PS50850"/>
    </source>
</evidence>
<feature type="transmembrane region" description="Helical" evidence="6">
    <location>
        <begin position="64"/>
        <end position="88"/>
    </location>
</feature>
<keyword evidence="2" id="KW-0813">Transport</keyword>
<gene>
    <name evidence="8" type="ORF">Q5H94_00390</name>
</gene>
<dbReference type="SUPFAM" id="SSF103473">
    <property type="entry name" value="MFS general substrate transporter"/>
    <property type="match status" value="1"/>
</dbReference>
<feature type="transmembrane region" description="Helical" evidence="6">
    <location>
        <begin position="368"/>
        <end position="387"/>
    </location>
</feature>
<feature type="transmembrane region" description="Helical" evidence="6">
    <location>
        <begin position="153"/>
        <end position="172"/>
    </location>
</feature>
<evidence type="ECO:0000256" key="1">
    <source>
        <dbReference type="ARBA" id="ARBA00004141"/>
    </source>
</evidence>
<keyword evidence="4 6" id="KW-1133">Transmembrane helix</keyword>
<organism evidence="8 9">
    <name type="scientific">Sphingomonas immobilis</name>
    <dbReference type="NCBI Taxonomy" id="3063997"/>
    <lineage>
        <taxon>Bacteria</taxon>
        <taxon>Pseudomonadati</taxon>
        <taxon>Pseudomonadota</taxon>
        <taxon>Alphaproteobacteria</taxon>
        <taxon>Sphingomonadales</taxon>
        <taxon>Sphingomonadaceae</taxon>
        <taxon>Sphingomonas</taxon>
    </lineage>
</organism>
<feature type="transmembrane region" description="Helical" evidence="6">
    <location>
        <begin position="240"/>
        <end position="260"/>
    </location>
</feature>
<evidence type="ECO:0000313" key="8">
    <source>
        <dbReference type="EMBL" id="MDO7840771.1"/>
    </source>
</evidence>
<feature type="transmembrane region" description="Helical" evidence="6">
    <location>
        <begin position="33"/>
        <end position="52"/>
    </location>
</feature>
<dbReference type="InterPro" id="IPR020846">
    <property type="entry name" value="MFS_dom"/>
</dbReference>
<comment type="caution">
    <text evidence="8">The sequence shown here is derived from an EMBL/GenBank/DDBJ whole genome shotgun (WGS) entry which is preliminary data.</text>
</comment>
<reference evidence="8" key="1">
    <citation type="submission" date="2023-07" db="EMBL/GenBank/DDBJ databases">
        <authorList>
            <person name="Kim M.K."/>
        </authorList>
    </citation>
    <scope>NUCLEOTIDE SEQUENCE</scope>
    <source>
        <strain evidence="8">CA1-15</strain>
    </source>
</reference>
<dbReference type="EMBL" id="JAUQSZ010000001">
    <property type="protein sequence ID" value="MDO7840771.1"/>
    <property type="molecule type" value="Genomic_DNA"/>
</dbReference>
<keyword evidence="5 6" id="KW-0472">Membrane</keyword>
<proteinExistence type="predicted"/>
<dbReference type="InterPro" id="IPR011701">
    <property type="entry name" value="MFS"/>
</dbReference>
<dbReference type="PANTHER" id="PTHR23505:SF79">
    <property type="entry name" value="PROTEIN SPINSTER"/>
    <property type="match status" value="1"/>
</dbReference>
<feature type="transmembrane region" description="Helical" evidence="6">
    <location>
        <begin position="332"/>
        <end position="356"/>
    </location>
</feature>
<keyword evidence="9" id="KW-1185">Reference proteome</keyword>
<dbReference type="PROSITE" id="PS50850">
    <property type="entry name" value="MFS"/>
    <property type="match status" value="1"/>
</dbReference>
<dbReference type="Proteomes" id="UP001176468">
    <property type="component" value="Unassembled WGS sequence"/>
</dbReference>
<name>A0ABT8ZVJ2_9SPHN</name>
<feature type="transmembrane region" description="Helical" evidence="6">
    <location>
        <begin position="178"/>
        <end position="197"/>
    </location>
</feature>
<dbReference type="Pfam" id="PF07690">
    <property type="entry name" value="MFS_1"/>
    <property type="match status" value="1"/>
</dbReference>
<evidence type="ECO:0000256" key="2">
    <source>
        <dbReference type="ARBA" id="ARBA00022448"/>
    </source>
</evidence>
<comment type="subcellular location">
    <subcellularLocation>
        <location evidence="1">Membrane</location>
        <topology evidence="1">Multi-pass membrane protein</topology>
    </subcellularLocation>
</comment>
<evidence type="ECO:0000256" key="6">
    <source>
        <dbReference type="SAM" id="Phobius"/>
    </source>
</evidence>
<dbReference type="InterPro" id="IPR036259">
    <property type="entry name" value="MFS_trans_sf"/>
</dbReference>
<dbReference type="CDD" id="cd17328">
    <property type="entry name" value="MFS_spinster_like"/>
    <property type="match status" value="1"/>
</dbReference>
<dbReference type="PANTHER" id="PTHR23505">
    <property type="entry name" value="SPINSTER"/>
    <property type="match status" value="1"/>
</dbReference>
<evidence type="ECO:0000256" key="5">
    <source>
        <dbReference type="ARBA" id="ARBA00023136"/>
    </source>
</evidence>